<dbReference type="Proteomes" id="UP000269669">
    <property type="component" value="Unassembled WGS sequence"/>
</dbReference>
<evidence type="ECO:0000313" key="1">
    <source>
        <dbReference type="EMBL" id="RSL17711.1"/>
    </source>
</evidence>
<dbReference type="AlphaFoldDB" id="A0A3R9R4H0"/>
<sequence>MKHNVVRAKAISAIFRLQQFTVQQLAEVSGLKPNQLYPILKDCKDKGFLATESPTTMERKAHRPVLTYSLTSDHVTQQSIAEELLPLVPQLKEGESMYRMTSNLDLRSSLANELQPLISVSAEEARTRAELDSFKETVNKAAALLDEVELQVGFLAENLSVTSDWFSLIDKKIAETQDELETATYESGIQLEDLIKTEVGQNASQEEPWYSLKIAWVRFRKYAKQVDDLKQTSEAAHADLGAQKEYAAAMSGLNLTKVSAEAIEHDLTELYKKADNPSLREIFSTTLENLRETLADRHHVSASSTIIHSLMASAIRYCSDAHLPLKMGAYLLKQKNDDRCLIYNVANLRILAGGESESEEAFTLWNQWAEDFLSSGHLWKSSEKAGRYRAPYSYVALISIPLVGIDASVFSELEVKLGEQATFSVVSHSPLTTRGLRPYVAEPTLCDPSSCVQEIRISESLGNQIGRLYVYGSLEKRVKNVPGMPVVRLATGLVMSGVERVKAWEIAHSLNAEHALLVLHSFDKRPAASTHVDDAVRELQERSGGLLLDSMQTKQGHGAPVVALAR</sequence>
<protein>
    <submittedName>
        <fullName evidence="1">Uncharacterized protein</fullName>
    </submittedName>
</protein>
<evidence type="ECO:0000313" key="2">
    <source>
        <dbReference type="Proteomes" id="UP000269669"/>
    </source>
</evidence>
<dbReference type="RefSeq" id="WP_125486161.1">
    <property type="nucleotide sequence ID" value="NZ_RSDW01000001.1"/>
</dbReference>
<accession>A0A3R9R4H0</accession>
<proteinExistence type="predicted"/>
<dbReference type="EMBL" id="RSDW01000001">
    <property type="protein sequence ID" value="RSL17711.1"/>
    <property type="molecule type" value="Genomic_DNA"/>
</dbReference>
<reference evidence="1 2" key="1">
    <citation type="submission" date="2018-12" db="EMBL/GenBank/DDBJ databases">
        <title>Sequencing of bacterial isolates from soil warming experiment in Harvard Forest, Massachusetts, USA.</title>
        <authorList>
            <person name="Deangelis K."/>
        </authorList>
    </citation>
    <scope>NUCLEOTIDE SEQUENCE [LARGE SCALE GENOMIC DNA]</scope>
    <source>
        <strain evidence="1 2">EB153</strain>
    </source>
</reference>
<gene>
    <name evidence="1" type="ORF">EDE15_3250</name>
</gene>
<organism evidence="1 2">
    <name type="scientific">Edaphobacter aggregans</name>
    <dbReference type="NCBI Taxonomy" id="570835"/>
    <lineage>
        <taxon>Bacteria</taxon>
        <taxon>Pseudomonadati</taxon>
        <taxon>Acidobacteriota</taxon>
        <taxon>Terriglobia</taxon>
        <taxon>Terriglobales</taxon>
        <taxon>Acidobacteriaceae</taxon>
        <taxon>Edaphobacter</taxon>
    </lineage>
</organism>
<comment type="caution">
    <text evidence="1">The sequence shown here is derived from an EMBL/GenBank/DDBJ whole genome shotgun (WGS) entry which is preliminary data.</text>
</comment>
<keyword evidence="2" id="KW-1185">Reference proteome</keyword>
<name>A0A3R9R4H0_9BACT</name>